<protein>
    <recommendedName>
        <fullName evidence="3">PX domain-containing protein</fullName>
    </recommendedName>
</protein>
<dbReference type="SMART" id="SM00312">
    <property type="entry name" value="PX"/>
    <property type="match status" value="1"/>
</dbReference>
<dbReference type="InterPro" id="IPR025875">
    <property type="entry name" value="Leu-rich_rpt_4"/>
</dbReference>
<dbReference type="EMBL" id="OV121139">
    <property type="protein sequence ID" value="CAH0562414.1"/>
    <property type="molecule type" value="Genomic_DNA"/>
</dbReference>
<evidence type="ECO:0000256" key="2">
    <source>
        <dbReference type="ARBA" id="ARBA00022737"/>
    </source>
</evidence>
<dbReference type="InterPro" id="IPR001611">
    <property type="entry name" value="Leu-rich_rpt"/>
</dbReference>
<dbReference type="Pfam" id="PF13855">
    <property type="entry name" value="LRR_8"/>
    <property type="match status" value="1"/>
</dbReference>
<keyword evidence="5" id="KW-1185">Reference proteome</keyword>
<dbReference type="InterPro" id="IPR036871">
    <property type="entry name" value="PX_dom_sf"/>
</dbReference>
<proteinExistence type="predicted"/>
<dbReference type="SUPFAM" id="SSF52075">
    <property type="entry name" value="Outer arm dynein light chain 1"/>
    <property type="match status" value="1"/>
</dbReference>
<dbReference type="PROSITE" id="PS50195">
    <property type="entry name" value="PX"/>
    <property type="match status" value="1"/>
</dbReference>
<dbReference type="Pfam" id="PF00787">
    <property type="entry name" value="PX"/>
    <property type="match status" value="1"/>
</dbReference>
<sequence>MSCFWKESIETVIDIAGVEEISNVTYYNVKVTVGEINWTVLRRYNDFYELHNYLVVEHGVSKDILPSKKVIRNKCPIFIESRRLGLEKYLRSILHYLKKTMPKSFVIFLDFHQYDIFFLLQNMAETFFNEAELILDSAKSYSFTPIQLHAVSEFKKNPFPNIENNDSRFDLSHVLDLCSQLNILQINGSSANYLSSNIILNKLPFELSSFKALKSLHCKNVSFDMIYSLGNIRTTLKHFFVWTTNTTNISNILQCDVIHKDTIEDSQIWSELVEIDFSKNNITEIDKTITLCPKLKKLILNENKISTISNLSNMSNLSHLSVSSNLITICNQLHTKVGNILYLNLSQNSIVTLKGFTKLYSLESLDLNSNKITDVEELSYIGDLPNLENLVLTGNNVATSVDYRIKVLEYFGDRSKYICLDNEKPSQSELDKASVLRALRIVKEGKTPNFFNTHTFS</sequence>
<dbReference type="OrthoDB" id="430293at2759"/>
<dbReference type="Gene3D" id="3.30.1520.10">
    <property type="entry name" value="Phox-like domain"/>
    <property type="match status" value="1"/>
</dbReference>
<organism evidence="4 5">
    <name type="scientific">Brassicogethes aeneus</name>
    <name type="common">Rape pollen beetle</name>
    <name type="synonym">Meligethes aeneus</name>
    <dbReference type="NCBI Taxonomy" id="1431903"/>
    <lineage>
        <taxon>Eukaryota</taxon>
        <taxon>Metazoa</taxon>
        <taxon>Ecdysozoa</taxon>
        <taxon>Arthropoda</taxon>
        <taxon>Hexapoda</taxon>
        <taxon>Insecta</taxon>
        <taxon>Pterygota</taxon>
        <taxon>Neoptera</taxon>
        <taxon>Endopterygota</taxon>
        <taxon>Coleoptera</taxon>
        <taxon>Polyphaga</taxon>
        <taxon>Cucujiformia</taxon>
        <taxon>Nitidulidae</taxon>
        <taxon>Meligethinae</taxon>
        <taxon>Brassicogethes</taxon>
    </lineage>
</organism>
<dbReference type="SUPFAM" id="SSF64268">
    <property type="entry name" value="PX domain"/>
    <property type="match status" value="1"/>
</dbReference>
<evidence type="ECO:0000259" key="3">
    <source>
        <dbReference type="PROSITE" id="PS50195"/>
    </source>
</evidence>
<dbReference type="PANTHER" id="PTHR15454:SF35">
    <property type="entry name" value="NISCHARIN"/>
    <property type="match status" value="1"/>
</dbReference>
<dbReference type="GO" id="GO:0035091">
    <property type="term" value="F:phosphatidylinositol binding"/>
    <property type="evidence" value="ECO:0007669"/>
    <property type="project" value="InterPro"/>
</dbReference>
<reference evidence="4" key="1">
    <citation type="submission" date="2021-12" db="EMBL/GenBank/DDBJ databases">
        <authorList>
            <person name="King R."/>
        </authorList>
    </citation>
    <scope>NUCLEOTIDE SEQUENCE</scope>
</reference>
<dbReference type="InterPro" id="IPR032675">
    <property type="entry name" value="LRR_dom_sf"/>
</dbReference>
<gene>
    <name evidence="4" type="ORF">MELIAE_LOCUS11535</name>
</gene>
<evidence type="ECO:0000256" key="1">
    <source>
        <dbReference type="ARBA" id="ARBA00022614"/>
    </source>
</evidence>
<feature type="domain" description="PX" evidence="3">
    <location>
        <begin position="5"/>
        <end position="135"/>
    </location>
</feature>
<dbReference type="Proteomes" id="UP001154078">
    <property type="component" value="Chromosome 8"/>
</dbReference>
<dbReference type="SMART" id="SM00365">
    <property type="entry name" value="LRR_SD22"/>
    <property type="match status" value="4"/>
</dbReference>
<dbReference type="AlphaFoldDB" id="A0A9P0FPE6"/>
<dbReference type="PROSITE" id="PS51450">
    <property type="entry name" value="LRR"/>
    <property type="match status" value="3"/>
</dbReference>
<keyword evidence="1" id="KW-0433">Leucine-rich repeat</keyword>
<dbReference type="Pfam" id="PF12799">
    <property type="entry name" value="LRR_4"/>
    <property type="match status" value="1"/>
</dbReference>
<dbReference type="InterPro" id="IPR001683">
    <property type="entry name" value="PX_dom"/>
</dbReference>
<name>A0A9P0FPE6_BRAAE</name>
<dbReference type="GO" id="GO:0005737">
    <property type="term" value="C:cytoplasm"/>
    <property type="evidence" value="ECO:0007669"/>
    <property type="project" value="TreeGrafter"/>
</dbReference>
<dbReference type="FunFam" id="3.30.1520.10:FF:000020">
    <property type="entry name" value="nischarin isoform X1"/>
    <property type="match status" value="1"/>
</dbReference>
<keyword evidence="2" id="KW-0677">Repeat</keyword>
<evidence type="ECO:0000313" key="4">
    <source>
        <dbReference type="EMBL" id="CAH0562414.1"/>
    </source>
</evidence>
<accession>A0A9P0FPE6</accession>
<dbReference type="PANTHER" id="PTHR15454">
    <property type="entry name" value="NISCHARIN RELATED"/>
    <property type="match status" value="1"/>
</dbReference>
<evidence type="ECO:0000313" key="5">
    <source>
        <dbReference type="Proteomes" id="UP001154078"/>
    </source>
</evidence>
<dbReference type="Gene3D" id="3.80.10.10">
    <property type="entry name" value="Ribonuclease Inhibitor"/>
    <property type="match status" value="1"/>
</dbReference>